<dbReference type="PROSITE" id="PS51007">
    <property type="entry name" value="CYTC"/>
    <property type="match status" value="1"/>
</dbReference>
<evidence type="ECO:0000256" key="3">
    <source>
        <dbReference type="ARBA" id="ARBA00023004"/>
    </source>
</evidence>
<dbReference type="Pfam" id="PF09086">
    <property type="entry name" value="DUF1924"/>
    <property type="match status" value="1"/>
</dbReference>
<dbReference type="OrthoDB" id="5295318at2"/>
<dbReference type="HOGENOM" id="CLU_146035_0_0_6"/>
<evidence type="ECO:0000256" key="5">
    <source>
        <dbReference type="SAM" id="MobiDB-lite"/>
    </source>
</evidence>
<dbReference type="EMBL" id="CP007142">
    <property type="protein sequence ID" value="AJQ93807.1"/>
    <property type="molecule type" value="Genomic_DNA"/>
</dbReference>
<dbReference type="AlphaFoldDB" id="A0A0C5VGU4"/>
<dbReference type="InterPro" id="IPR015170">
    <property type="entry name" value="DUF1924_SHP"/>
</dbReference>
<dbReference type="SUPFAM" id="SSF46626">
    <property type="entry name" value="Cytochrome c"/>
    <property type="match status" value="1"/>
</dbReference>
<gene>
    <name evidence="8" type="ORF">YC6258_01763</name>
</gene>
<dbReference type="GO" id="GO:0020037">
    <property type="term" value="F:heme binding"/>
    <property type="evidence" value="ECO:0007669"/>
    <property type="project" value="InterPro"/>
</dbReference>
<evidence type="ECO:0000256" key="1">
    <source>
        <dbReference type="ARBA" id="ARBA00022617"/>
    </source>
</evidence>
<keyword evidence="6" id="KW-0732">Signal</keyword>
<reference evidence="8 9" key="1">
    <citation type="submission" date="2014-01" db="EMBL/GenBank/DDBJ databases">
        <title>Full genme sequencing of cellulolytic bacterium Gynuella sunshinyii YC6258T gen. nov., sp. nov.</title>
        <authorList>
            <person name="Khan H."/>
            <person name="Chung E.J."/>
            <person name="Chung Y.R."/>
        </authorList>
    </citation>
    <scope>NUCLEOTIDE SEQUENCE [LARGE SCALE GENOMIC DNA]</scope>
    <source>
        <strain evidence="8 9">YC6258</strain>
    </source>
</reference>
<dbReference type="Gene3D" id="1.10.760.10">
    <property type="entry name" value="Cytochrome c-like domain"/>
    <property type="match status" value="1"/>
</dbReference>
<feature type="signal peptide" evidence="6">
    <location>
        <begin position="1"/>
        <end position="22"/>
    </location>
</feature>
<evidence type="ECO:0000256" key="4">
    <source>
        <dbReference type="PROSITE-ProRule" id="PRU00433"/>
    </source>
</evidence>
<evidence type="ECO:0000256" key="6">
    <source>
        <dbReference type="SAM" id="SignalP"/>
    </source>
</evidence>
<organism evidence="8 9">
    <name type="scientific">Gynuella sunshinyii YC6258</name>
    <dbReference type="NCBI Taxonomy" id="1445510"/>
    <lineage>
        <taxon>Bacteria</taxon>
        <taxon>Pseudomonadati</taxon>
        <taxon>Pseudomonadota</taxon>
        <taxon>Gammaproteobacteria</taxon>
        <taxon>Oceanospirillales</taxon>
        <taxon>Saccharospirillaceae</taxon>
        <taxon>Gynuella</taxon>
    </lineage>
</organism>
<keyword evidence="9" id="KW-1185">Reference proteome</keyword>
<evidence type="ECO:0000256" key="2">
    <source>
        <dbReference type="ARBA" id="ARBA00022723"/>
    </source>
</evidence>
<dbReference type="InterPro" id="IPR036909">
    <property type="entry name" value="Cyt_c-like_dom_sf"/>
</dbReference>
<feature type="domain" description="Cytochrome c" evidence="7">
    <location>
        <begin position="41"/>
        <end position="129"/>
    </location>
</feature>
<dbReference type="STRING" id="1445510.YC6258_01763"/>
<dbReference type="InterPro" id="IPR009056">
    <property type="entry name" value="Cyt_c-like_dom"/>
</dbReference>
<dbReference type="KEGG" id="gsn:YC6258_01763"/>
<evidence type="ECO:0000313" key="8">
    <source>
        <dbReference type="EMBL" id="AJQ93807.1"/>
    </source>
</evidence>
<keyword evidence="2 4" id="KW-0479">Metal-binding</keyword>
<dbReference type="PATRIC" id="fig|1445510.3.peg.1727"/>
<dbReference type="GO" id="GO:0046872">
    <property type="term" value="F:metal ion binding"/>
    <property type="evidence" value="ECO:0007669"/>
    <property type="project" value="UniProtKB-KW"/>
</dbReference>
<feature type="chain" id="PRO_5002191159" description="Cytochrome c domain-containing protein" evidence="6">
    <location>
        <begin position="23"/>
        <end position="129"/>
    </location>
</feature>
<protein>
    <recommendedName>
        <fullName evidence="7">Cytochrome c domain-containing protein</fullName>
    </recommendedName>
</protein>
<evidence type="ECO:0000313" key="9">
    <source>
        <dbReference type="Proteomes" id="UP000032266"/>
    </source>
</evidence>
<accession>A0A0C5VGU4</accession>
<keyword evidence="3 4" id="KW-0408">Iron</keyword>
<sequence>MPTHLLKTLILLSAIMAGSASADSTVDTLLAAFSQQGAGPFSATAGGEFWQQDHDGHSCSLCHGQDVSKPGKHANTGKLIEPMAPSANPTRLTDQAKVEKWLLRNCRWTLGRECTAQEKGDVLTWLSQQ</sequence>
<feature type="region of interest" description="Disordered" evidence="5">
    <location>
        <begin position="72"/>
        <end position="91"/>
    </location>
</feature>
<dbReference type="GO" id="GO:0009055">
    <property type="term" value="F:electron transfer activity"/>
    <property type="evidence" value="ECO:0007669"/>
    <property type="project" value="InterPro"/>
</dbReference>
<proteinExistence type="predicted"/>
<keyword evidence="1 4" id="KW-0349">Heme</keyword>
<dbReference type="RefSeq" id="WP_044616480.1">
    <property type="nucleotide sequence ID" value="NZ_CP007142.1"/>
</dbReference>
<name>A0A0C5VGU4_9GAMM</name>
<evidence type="ECO:0000259" key="7">
    <source>
        <dbReference type="PROSITE" id="PS51007"/>
    </source>
</evidence>
<dbReference type="Proteomes" id="UP000032266">
    <property type="component" value="Chromosome"/>
</dbReference>